<accession>A0A7S3QKQ5</accession>
<evidence type="ECO:0000256" key="1">
    <source>
        <dbReference type="SAM" id="SignalP"/>
    </source>
</evidence>
<dbReference type="EMBL" id="HBIP01000731">
    <property type="protein sequence ID" value="CAE0485262.1"/>
    <property type="molecule type" value="Transcribed_RNA"/>
</dbReference>
<reference evidence="2" key="1">
    <citation type="submission" date="2021-01" db="EMBL/GenBank/DDBJ databases">
        <authorList>
            <person name="Corre E."/>
            <person name="Pelletier E."/>
            <person name="Niang G."/>
            <person name="Scheremetjew M."/>
            <person name="Finn R."/>
            <person name="Kale V."/>
            <person name="Holt S."/>
            <person name="Cochrane G."/>
            <person name="Meng A."/>
            <person name="Brown T."/>
            <person name="Cohen L."/>
        </authorList>
    </citation>
    <scope>NUCLEOTIDE SEQUENCE</scope>
    <source>
        <strain evidence="2">CCMP1320</strain>
    </source>
</reference>
<organism evidence="2">
    <name type="scientific">Dunaliella tertiolecta</name>
    <name type="common">Green alga</name>
    <dbReference type="NCBI Taxonomy" id="3047"/>
    <lineage>
        <taxon>Eukaryota</taxon>
        <taxon>Viridiplantae</taxon>
        <taxon>Chlorophyta</taxon>
        <taxon>core chlorophytes</taxon>
        <taxon>Chlorophyceae</taxon>
        <taxon>CS clade</taxon>
        <taxon>Chlamydomonadales</taxon>
        <taxon>Dunaliellaceae</taxon>
        <taxon>Dunaliella</taxon>
    </lineage>
</organism>
<evidence type="ECO:0000313" key="2">
    <source>
        <dbReference type="EMBL" id="CAE0485262.1"/>
    </source>
</evidence>
<evidence type="ECO:0008006" key="3">
    <source>
        <dbReference type="Google" id="ProtNLM"/>
    </source>
</evidence>
<proteinExistence type="predicted"/>
<name>A0A7S3QKQ5_DUNTE</name>
<sequence length="428" mass="45213">MLSLPLGLMLGAAAPLDARTTAALARALPSNVGGLQPWEVSGLMRGAALLLGPSLQVLRPELVDAMKNALLEACAGSDERKLGFDDIASQAWALAVMSGGLPEDVLAAVQTALRARRGDQPSEAGLLLLLDAFLLTAARQWRRQHPTAGTQPAQRGLSAAAPAPRPSKEAVAALAAPASAALSQAMAKLYTDHVPLEGYFYGGALHTVLHSALIMPHICGDSQGSNGSSVCAVFGCILPEACGGAAAAVSGLNSAPHSVSRIHKEGARVRRDLQLHWRQDQLVDERQRAVNDVTHLLEARMGETVQQPADLQIVLPMKKLVLVLEDDASTPSPPFTLPVGCACLERLCLERFSPQVRVQRAATAPGLAAARETALEAGLGWKLVKVSPQEWRTLLPKLDSAATALRGRPIMAADPEDVRASRVLQWIS</sequence>
<keyword evidence="1" id="KW-0732">Signal</keyword>
<dbReference type="AlphaFoldDB" id="A0A7S3QKQ5"/>
<feature type="signal peptide" evidence="1">
    <location>
        <begin position="1"/>
        <end position="18"/>
    </location>
</feature>
<gene>
    <name evidence="2" type="ORF">DTER00134_LOCUS301</name>
</gene>
<protein>
    <recommendedName>
        <fullName evidence="3">RAP domain-containing protein</fullName>
    </recommendedName>
</protein>
<feature type="chain" id="PRO_5031380653" description="RAP domain-containing protein" evidence="1">
    <location>
        <begin position="19"/>
        <end position="428"/>
    </location>
</feature>